<comment type="subcellular location">
    <subcellularLocation>
        <location evidence="1">Nucleus</location>
    </subcellularLocation>
</comment>
<dbReference type="OrthoDB" id="360521at2759"/>
<dbReference type="AlphaFoldDB" id="A0A7I8VSW0"/>
<evidence type="ECO:0000313" key="8">
    <source>
        <dbReference type="EMBL" id="CAD5119382.1"/>
    </source>
</evidence>
<dbReference type="PANTHER" id="PTHR12856">
    <property type="entry name" value="TRANSCRIPTION INITIATION FACTOR IIH-RELATED"/>
    <property type="match status" value="1"/>
</dbReference>
<proteinExistence type="inferred from homology"/>
<dbReference type="InterPro" id="IPR035925">
    <property type="entry name" value="BSD_dom_sf"/>
</dbReference>
<dbReference type="GO" id="GO:0000439">
    <property type="term" value="C:transcription factor TFIIH core complex"/>
    <property type="evidence" value="ECO:0007669"/>
    <property type="project" value="InterPro"/>
</dbReference>
<dbReference type="Gene3D" id="1.10.3970.10">
    <property type="entry name" value="BSD domain"/>
    <property type="match status" value="1"/>
</dbReference>
<evidence type="ECO:0000256" key="5">
    <source>
        <dbReference type="ARBA" id="ARBA00023163"/>
    </source>
</evidence>
<dbReference type="FunFam" id="2.30.29.30:FF:000479">
    <property type="entry name" value="General transcription factor IIH subunit"/>
    <property type="match status" value="1"/>
</dbReference>
<reference evidence="8 9" key="1">
    <citation type="submission" date="2020-08" db="EMBL/GenBank/DDBJ databases">
        <authorList>
            <person name="Hejnol A."/>
        </authorList>
    </citation>
    <scope>NUCLEOTIDE SEQUENCE [LARGE SCALE GENOMIC DNA]</scope>
</reference>
<dbReference type="GO" id="GO:0006351">
    <property type="term" value="P:DNA-templated transcription"/>
    <property type="evidence" value="ECO:0007669"/>
    <property type="project" value="InterPro"/>
</dbReference>
<dbReference type="EMBL" id="CAJFCJ010000010">
    <property type="protein sequence ID" value="CAD5119382.1"/>
    <property type="molecule type" value="Genomic_DNA"/>
</dbReference>
<comment type="caution">
    <text evidence="8">The sequence shown here is derived from an EMBL/GenBank/DDBJ whole genome shotgun (WGS) entry which is preliminary data.</text>
</comment>
<comment type="similarity">
    <text evidence="2">Belongs to the TFB1 family.</text>
</comment>
<accession>A0A7I8VSW0</accession>
<dbReference type="Gene3D" id="2.30.29.30">
    <property type="entry name" value="Pleckstrin-homology domain (PH domain)/Phosphotyrosine-binding domain (PTB)"/>
    <property type="match status" value="1"/>
</dbReference>
<name>A0A7I8VSW0_9ANNE</name>
<dbReference type="PROSITE" id="PS50858">
    <property type="entry name" value="BSD"/>
    <property type="match status" value="2"/>
</dbReference>
<evidence type="ECO:0000256" key="4">
    <source>
        <dbReference type="ARBA" id="ARBA00023015"/>
    </source>
</evidence>
<feature type="domain" description="BSD" evidence="7">
    <location>
        <begin position="102"/>
        <end position="147"/>
    </location>
</feature>
<evidence type="ECO:0000313" key="9">
    <source>
        <dbReference type="Proteomes" id="UP000549394"/>
    </source>
</evidence>
<dbReference type="InterPro" id="IPR005607">
    <property type="entry name" value="BSD_dom"/>
</dbReference>
<dbReference type="CDD" id="cd13229">
    <property type="entry name" value="PH_TFIIH"/>
    <property type="match status" value="1"/>
</dbReference>
<dbReference type="SUPFAM" id="SSF140383">
    <property type="entry name" value="BSD domain-like"/>
    <property type="match status" value="2"/>
</dbReference>
<dbReference type="Pfam" id="PF03909">
    <property type="entry name" value="BSD"/>
    <property type="match status" value="1"/>
</dbReference>
<keyword evidence="5" id="KW-0804">Transcription</keyword>
<gene>
    <name evidence="8" type="ORF">DGYR_LOCUS7632</name>
</gene>
<dbReference type="SUPFAM" id="SSF50729">
    <property type="entry name" value="PH domain-like"/>
    <property type="match status" value="1"/>
</dbReference>
<dbReference type="Proteomes" id="UP000549394">
    <property type="component" value="Unassembled WGS sequence"/>
</dbReference>
<keyword evidence="6" id="KW-0539">Nucleus</keyword>
<keyword evidence="4" id="KW-0805">Transcription regulation</keyword>
<dbReference type="Pfam" id="PF08567">
    <property type="entry name" value="PH_TFIIH"/>
    <property type="match status" value="1"/>
</dbReference>
<dbReference type="InterPro" id="IPR027079">
    <property type="entry name" value="Tfb1/GTF2H1"/>
</dbReference>
<evidence type="ECO:0000256" key="2">
    <source>
        <dbReference type="ARBA" id="ARBA00009448"/>
    </source>
</evidence>
<dbReference type="GO" id="GO:0006289">
    <property type="term" value="P:nucleotide-excision repair"/>
    <property type="evidence" value="ECO:0007669"/>
    <property type="project" value="InterPro"/>
</dbReference>
<organism evidence="8 9">
    <name type="scientific">Dimorphilus gyrociliatus</name>
    <dbReference type="NCBI Taxonomy" id="2664684"/>
    <lineage>
        <taxon>Eukaryota</taxon>
        <taxon>Metazoa</taxon>
        <taxon>Spiralia</taxon>
        <taxon>Lophotrochozoa</taxon>
        <taxon>Annelida</taxon>
        <taxon>Polychaeta</taxon>
        <taxon>Polychaeta incertae sedis</taxon>
        <taxon>Dinophilidae</taxon>
        <taxon>Dimorphilus</taxon>
    </lineage>
</organism>
<evidence type="ECO:0000256" key="6">
    <source>
        <dbReference type="ARBA" id="ARBA00023242"/>
    </source>
</evidence>
<protein>
    <submittedName>
        <fullName evidence="8">DgyrCDS7996</fullName>
    </submittedName>
</protein>
<evidence type="ECO:0000256" key="3">
    <source>
        <dbReference type="ARBA" id="ARBA00022737"/>
    </source>
</evidence>
<sequence>MSRASEDVLLIIKHVRHKKTDGELYLMSERMAWMQSSKRNFNISHNYADIKVQKISPEAKEKVQLQIVLHDSGANTFHFNNPAGRKAQKKDREEVKELLQQLLPKFRVQVNSELVEKNRILQEDPQLFQLYKELVVTGIMPAEEFWTFMDEKKKKNINLAQKVGITPDFLSLVRTEASGANELNYKLTKDIIESIFRAYPAVYKKYMENVPTVMKEEEFWHKFFQSYYFHKERLDIRKDFFSDCSKNDEEVIEKCKEKCSNDPVLNMRSMYDRDIDEAYGQNEKVIADPSPLIKRLNQHSTMVLTAVSNTPIDHSKRPAEGPLDDAASAKRIKLQELTKIPDLATEETAEGIRLKLKRPDHYLCGLHYAHEALEDHMDPSLFSQDNFYRNKQAYEFSLPRVSHASNTALNVLSSLDNAANSRVAARENAAENLIPKDIKSEVILIYKSGYELLKHFWACFPLNSTPIRNRANQMKENLEKFQQMKMKPLLDKLSNHAVSDLKLLDHLNKMFDVAFGKYRTYKTKLAQNKG</sequence>
<dbReference type="SMART" id="SM00751">
    <property type="entry name" value="BSD"/>
    <property type="match status" value="2"/>
</dbReference>
<dbReference type="InterPro" id="IPR013876">
    <property type="entry name" value="TFIIH_BTF_p62_N"/>
</dbReference>
<dbReference type="Gene3D" id="6.10.140.1200">
    <property type="match status" value="1"/>
</dbReference>
<evidence type="ECO:0000256" key="1">
    <source>
        <dbReference type="ARBA" id="ARBA00004123"/>
    </source>
</evidence>
<keyword evidence="3" id="KW-0677">Repeat</keyword>
<dbReference type="InterPro" id="IPR011993">
    <property type="entry name" value="PH-like_dom_sf"/>
</dbReference>
<feature type="domain" description="BSD" evidence="7">
    <location>
        <begin position="179"/>
        <end position="231"/>
    </location>
</feature>
<evidence type="ECO:0000259" key="7">
    <source>
        <dbReference type="PROSITE" id="PS50858"/>
    </source>
</evidence>
<keyword evidence="9" id="KW-1185">Reference proteome</keyword>